<dbReference type="SMART" id="SM00448">
    <property type="entry name" value="REC"/>
    <property type="match status" value="1"/>
</dbReference>
<proteinExistence type="predicted"/>
<evidence type="ECO:0000313" key="6">
    <source>
        <dbReference type="Proteomes" id="UP000231658"/>
    </source>
</evidence>
<evidence type="ECO:0000256" key="1">
    <source>
        <dbReference type="ARBA" id="ARBA00022553"/>
    </source>
</evidence>
<accession>A0A1C3RCM8</accession>
<keyword evidence="2" id="KW-0902">Two-component regulatory system</keyword>
<reference evidence="5 6" key="1">
    <citation type="submission" date="2016-07" db="EMBL/GenBank/DDBJ databases">
        <authorList>
            <person name="Lefevre C.T."/>
        </authorList>
    </citation>
    <scope>NUCLEOTIDE SEQUENCE [LARGE SCALE GENOMIC DNA]</scope>
    <source>
        <strain evidence="5">PR1</strain>
    </source>
</reference>
<dbReference type="Gene3D" id="3.40.50.2300">
    <property type="match status" value="1"/>
</dbReference>
<dbReference type="GO" id="GO:0000160">
    <property type="term" value="P:phosphorelay signal transduction system"/>
    <property type="evidence" value="ECO:0007669"/>
    <property type="project" value="UniProtKB-KW"/>
</dbReference>
<dbReference type="InterPro" id="IPR011006">
    <property type="entry name" value="CheY-like_superfamily"/>
</dbReference>
<dbReference type="SUPFAM" id="SSF52172">
    <property type="entry name" value="CheY-like"/>
    <property type="match status" value="1"/>
</dbReference>
<gene>
    <name evidence="5" type="ORF">MTBPR1_10219</name>
</gene>
<dbReference type="PANTHER" id="PTHR44591:SF14">
    <property type="entry name" value="PROTEIN PILG"/>
    <property type="match status" value="1"/>
</dbReference>
<dbReference type="AlphaFoldDB" id="A0A1C3RCM8"/>
<feature type="domain" description="Response regulatory" evidence="4">
    <location>
        <begin position="6"/>
        <end position="123"/>
    </location>
</feature>
<sequence>MSDGVKILLIEDDVCISEATSMFLEIAGYEIVPAFSCHEAVEKISAHNFDVIISDMFLPDGDCFSIMNKLLEKGDPVKKILVSGGTDRISANDAVNMGEAFFDASLLKPVKAVELKKTIENVLAA</sequence>
<dbReference type="EMBL" id="FLYE01000001">
    <property type="protein sequence ID" value="SCA54972.1"/>
    <property type="molecule type" value="Genomic_DNA"/>
</dbReference>
<dbReference type="InterPro" id="IPR001789">
    <property type="entry name" value="Sig_transdc_resp-reg_receiver"/>
</dbReference>
<organism evidence="5 6">
    <name type="scientific">Candidatus Terasakiella magnetica</name>
    <dbReference type="NCBI Taxonomy" id="1867952"/>
    <lineage>
        <taxon>Bacteria</taxon>
        <taxon>Pseudomonadati</taxon>
        <taxon>Pseudomonadota</taxon>
        <taxon>Alphaproteobacteria</taxon>
        <taxon>Rhodospirillales</taxon>
        <taxon>Terasakiellaceae</taxon>
        <taxon>Terasakiella</taxon>
    </lineage>
</organism>
<evidence type="ECO:0000259" key="4">
    <source>
        <dbReference type="PROSITE" id="PS50110"/>
    </source>
</evidence>
<dbReference type="OrthoDB" id="582170at2"/>
<evidence type="ECO:0000256" key="2">
    <source>
        <dbReference type="ARBA" id="ARBA00023012"/>
    </source>
</evidence>
<dbReference type="InterPro" id="IPR050595">
    <property type="entry name" value="Bact_response_regulator"/>
</dbReference>
<evidence type="ECO:0000256" key="3">
    <source>
        <dbReference type="PROSITE-ProRule" id="PRU00169"/>
    </source>
</evidence>
<dbReference type="PANTHER" id="PTHR44591">
    <property type="entry name" value="STRESS RESPONSE REGULATOR PROTEIN 1"/>
    <property type="match status" value="1"/>
</dbReference>
<feature type="modified residue" description="4-aspartylphosphate" evidence="3">
    <location>
        <position position="55"/>
    </location>
</feature>
<keyword evidence="1 3" id="KW-0597">Phosphoprotein</keyword>
<dbReference type="STRING" id="1867952.MTBPR1_10219"/>
<dbReference type="Proteomes" id="UP000231658">
    <property type="component" value="Unassembled WGS sequence"/>
</dbReference>
<dbReference type="PROSITE" id="PS50110">
    <property type="entry name" value="RESPONSE_REGULATORY"/>
    <property type="match status" value="1"/>
</dbReference>
<protein>
    <recommendedName>
        <fullName evidence="4">Response regulatory domain-containing protein</fullName>
    </recommendedName>
</protein>
<name>A0A1C3RCM8_9PROT</name>
<keyword evidence="6" id="KW-1185">Reference proteome</keyword>
<evidence type="ECO:0000313" key="5">
    <source>
        <dbReference type="EMBL" id="SCA54972.1"/>
    </source>
</evidence>
<dbReference type="RefSeq" id="WP_069185698.1">
    <property type="nucleotide sequence ID" value="NZ_FLYE01000001.1"/>
</dbReference>
<dbReference type="CDD" id="cd00156">
    <property type="entry name" value="REC"/>
    <property type="match status" value="1"/>
</dbReference>
<dbReference type="Pfam" id="PF00072">
    <property type="entry name" value="Response_reg"/>
    <property type="match status" value="1"/>
</dbReference>